<feature type="signal peptide" evidence="2">
    <location>
        <begin position="1"/>
        <end position="20"/>
    </location>
</feature>
<evidence type="ECO:0000256" key="1">
    <source>
        <dbReference type="SAM" id="MobiDB-lite"/>
    </source>
</evidence>
<evidence type="ECO:0000313" key="4">
    <source>
        <dbReference type="Proteomes" id="UP000622707"/>
    </source>
</evidence>
<protein>
    <recommendedName>
        <fullName evidence="5">Spore coat protein U domain-containing protein</fullName>
    </recommendedName>
</protein>
<reference evidence="3 4" key="1">
    <citation type="journal article" date="2017" name="Int. J. Syst. Evol. Microbiol.">
        <title>Ramlibacter alkalitolerans sp. nov., alkali-tolerant bacterium isolated from soil of ginseng.</title>
        <authorList>
            <person name="Lee D.H."/>
            <person name="Cha C.J."/>
        </authorList>
    </citation>
    <scope>NUCLEOTIDE SEQUENCE [LARGE SCALE GENOMIC DNA]</scope>
    <source>
        <strain evidence="3 4">KACC 19305</strain>
    </source>
</reference>
<feature type="region of interest" description="Disordered" evidence="1">
    <location>
        <begin position="113"/>
        <end position="132"/>
    </location>
</feature>
<proteinExistence type="predicted"/>
<dbReference type="EMBL" id="JAEQND010000005">
    <property type="protein sequence ID" value="MBL0425483.1"/>
    <property type="molecule type" value="Genomic_DNA"/>
</dbReference>
<feature type="compositionally biased region" description="Low complexity" evidence="1">
    <location>
        <begin position="113"/>
        <end position="124"/>
    </location>
</feature>
<gene>
    <name evidence="3" type="ORF">JI746_10230</name>
</gene>
<dbReference type="Proteomes" id="UP000622707">
    <property type="component" value="Unassembled WGS sequence"/>
</dbReference>
<sequence>MKKLSLIALAVLFASGAASATDVSSAFNVTVAFTGGCSVKTAATNLSFSYGAFDTVKTGSTSTVFQCSRGLSPTFRFDDNGGNQTSSAAAAVAGPLTAEGLIQGVRYTLTGTSSKSTTGTAASAGAGGTGGSDGTADEYTVSIGANIAAGQAGTGTGGTTTQTRTLFITY</sequence>
<comment type="caution">
    <text evidence="3">The sequence shown here is derived from an EMBL/GenBank/DDBJ whole genome shotgun (WGS) entry which is preliminary data.</text>
</comment>
<feature type="chain" id="PRO_5046424511" description="Spore coat protein U domain-containing protein" evidence="2">
    <location>
        <begin position="21"/>
        <end position="170"/>
    </location>
</feature>
<name>A0ABS1JMK4_9BURK</name>
<keyword evidence="2" id="KW-0732">Signal</keyword>
<organism evidence="3 4">
    <name type="scientific">Ramlibacter alkalitolerans</name>
    <dbReference type="NCBI Taxonomy" id="2039631"/>
    <lineage>
        <taxon>Bacteria</taxon>
        <taxon>Pseudomonadati</taxon>
        <taxon>Pseudomonadota</taxon>
        <taxon>Betaproteobacteria</taxon>
        <taxon>Burkholderiales</taxon>
        <taxon>Comamonadaceae</taxon>
        <taxon>Ramlibacter</taxon>
    </lineage>
</organism>
<accession>A0ABS1JMK4</accession>
<evidence type="ECO:0008006" key="5">
    <source>
        <dbReference type="Google" id="ProtNLM"/>
    </source>
</evidence>
<keyword evidence="4" id="KW-1185">Reference proteome</keyword>
<evidence type="ECO:0000256" key="2">
    <source>
        <dbReference type="SAM" id="SignalP"/>
    </source>
</evidence>
<evidence type="ECO:0000313" key="3">
    <source>
        <dbReference type="EMBL" id="MBL0425483.1"/>
    </source>
</evidence>
<dbReference type="RefSeq" id="WP_201689128.1">
    <property type="nucleotide sequence ID" value="NZ_JAEQND010000005.1"/>
</dbReference>